<protein>
    <submittedName>
        <fullName evidence="2">Uncharacterized protein</fullName>
    </submittedName>
</protein>
<feature type="region of interest" description="Disordered" evidence="1">
    <location>
        <begin position="1"/>
        <end position="38"/>
    </location>
</feature>
<name>A0A1Y2D2Z1_9FUNG</name>
<dbReference type="AlphaFoldDB" id="A0A1Y2D2Z1"/>
<evidence type="ECO:0000313" key="2">
    <source>
        <dbReference type="EMBL" id="ORY53504.1"/>
    </source>
</evidence>
<reference evidence="2 3" key="1">
    <citation type="submission" date="2016-07" db="EMBL/GenBank/DDBJ databases">
        <title>Pervasive Adenine N6-methylation of Active Genes in Fungi.</title>
        <authorList>
            <consortium name="DOE Joint Genome Institute"/>
            <person name="Mondo S.J."/>
            <person name="Dannebaum R.O."/>
            <person name="Kuo R.C."/>
            <person name="Labutti K."/>
            <person name="Haridas S."/>
            <person name="Kuo A."/>
            <person name="Salamov A."/>
            <person name="Ahrendt S.R."/>
            <person name="Lipzen A."/>
            <person name="Sullivan W."/>
            <person name="Andreopoulos W.B."/>
            <person name="Clum A."/>
            <person name="Lindquist E."/>
            <person name="Daum C."/>
            <person name="Ramamoorthy G.K."/>
            <person name="Gryganskyi A."/>
            <person name="Culley D."/>
            <person name="Magnuson J.K."/>
            <person name="James T.Y."/>
            <person name="O'Malley M.A."/>
            <person name="Stajich J.E."/>
            <person name="Spatafora J.W."/>
            <person name="Visel A."/>
            <person name="Grigoriev I.V."/>
        </authorList>
    </citation>
    <scope>NUCLEOTIDE SEQUENCE [LARGE SCALE GENOMIC DNA]</scope>
    <source>
        <strain evidence="2 3">JEL800</strain>
    </source>
</reference>
<evidence type="ECO:0000256" key="1">
    <source>
        <dbReference type="SAM" id="MobiDB-lite"/>
    </source>
</evidence>
<feature type="non-terminal residue" evidence="2">
    <location>
        <position position="1"/>
    </location>
</feature>
<dbReference type="EMBL" id="MCGO01000001">
    <property type="protein sequence ID" value="ORY53504.1"/>
    <property type="molecule type" value="Genomic_DNA"/>
</dbReference>
<keyword evidence="3" id="KW-1185">Reference proteome</keyword>
<comment type="caution">
    <text evidence="2">The sequence shown here is derived from an EMBL/GenBank/DDBJ whole genome shotgun (WGS) entry which is preliminary data.</text>
</comment>
<proteinExistence type="predicted"/>
<dbReference type="Proteomes" id="UP000193642">
    <property type="component" value="Unassembled WGS sequence"/>
</dbReference>
<dbReference type="OrthoDB" id="5971719at2759"/>
<feature type="compositionally biased region" description="Basic and acidic residues" evidence="1">
    <location>
        <begin position="1"/>
        <end position="10"/>
    </location>
</feature>
<evidence type="ECO:0000313" key="3">
    <source>
        <dbReference type="Proteomes" id="UP000193642"/>
    </source>
</evidence>
<accession>A0A1Y2D2Z1</accession>
<sequence length="60" mass="6972">CFKMPPKKDDDDWDTDPDFVNDVSEKDQRWGNQKTLQVNEKKETDINLKGNCRNLGKSVS</sequence>
<organism evidence="2 3">
    <name type="scientific">Rhizoclosmatium globosum</name>
    <dbReference type="NCBI Taxonomy" id="329046"/>
    <lineage>
        <taxon>Eukaryota</taxon>
        <taxon>Fungi</taxon>
        <taxon>Fungi incertae sedis</taxon>
        <taxon>Chytridiomycota</taxon>
        <taxon>Chytridiomycota incertae sedis</taxon>
        <taxon>Chytridiomycetes</taxon>
        <taxon>Chytridiales</taxon>
        <taxon>Chytriomycetaceae</taxon>
        <taxon>Rhizoclosmatium</taxon>
    </lineage>
</organism>
<gene>
    <name evidence="2" type="ORF">BCR33DRAFT_710920</name>
</gene>